<reference evidence="1 2" key="1">
    <citation type="submission" date="2015-11" db="EMBL/GenBank/DDBJ databases">
        <title>Expanding the genomic diversity of Burkholderia species for the development of highly accurate diagnostics.</title>
        <authorList>
            <person name="Sahl J."/>
            <person name="Keim P."/>
            <person name="Wagner D."/>
        </authorList>
    </citation>
    <scope>NUCLEOTIDE SEQUENCE [LARGE SCALE GENOMIC DNA]</scope>
    <source>
        <strain evidence="1 2">RF32-BP12</strain>
    </source>
</reference>
<dbReference type="EMBL" id="LOTQ01000032">
    <property type="protein sequence ID" value="KVA03174.1"/>
    <property type="molecule type" value="Genomic_DNA"/>
</dbReference>
<name>A0AAP1G6G9_9BURK</name>
<sequence length="96" mass="11197">MRFDPGDDLGRFPAGKAAATGPVREAYRFRKTGESNDSFAYHLCRPLEIFADFLGGPQSNFQRYRWFDPLVQFLHKALKQFKFTHSHHRSMQHPVL</sequence>
<comment type="caution">
    <text evidence="1">The sequence shown here is derived from an EMBL/GenBank/DDBJ whole genome shotgun (WGS) entry which is preliminary data.</text>
</comment>
<dbReference type="AlphaFoldDB" id="A0AAP1G6G9"/>
<evidence type="ECO:0000313" key="1">
    <source>
        <dbReference type="EMBL" id="KVA03174.1"/>
    </source>
</evidence>
<proteinExistence type="predicted"/>
<accession>A0AAP1G6G9</accession>
<dbReference type="Proteomes" id="UP000056450">
    <property type="component" value="Unassembled WGS sequence"/>
</dbReference>
<gene>
    <name evidence="1" type="ORF">WI41_23970</name>
</gene>
<protein>
    <submittedName>
        <fullName evidence="1">Uncharacterized protein</fullName>
    </submittedName>
</protein>
<organism evidence="1 2">
    <name type="scientific">Burkholderia latens</name>
    <dbReference type="NCBI Taxonomy" id="488446"/>
    <lineage>
        <taxon>Bacteria</taxon>
        <taxon>Pseudomonadati</taxon>
        <taxon>Pseudomonadota</taxon>
        <taxon>Betaproteobacteria</taxon>
        <taxon>Burkholderiales</taxon>
        <taxon>Burkholderiaceae</taxon>
        <taxon>Burkholderia</taxon>
        <taxon>Burkholderia cepacia complex</taxon>
    </lineage>
</organism>
<evidence type="ECO:0000313" key="2">
    <source>
        <dbReference type="Proteomes" id="UP000056450"/>
    </source>
</evidence>